<evidence type="ECO:0000313" key="11">
    <source>
        <dbReference type="Proteomes" id="UP000703590"/>
    </source>
</evidence>
<feature type="active site" evidence="5 6">
    <location>
        <position position="191"/>
    </location>
</feature>
<dbReference type="HAMAP" id="MF_00099">
    <property type="entry name" value="CheB_chemtxs"/>
    <property type="match status" value="1"/>
</dbReference>
<dbReference type="Pfam" id="PF01339">
    <property type="entry name" value="CheB_methylest"/>
    <property type="match status" value="1"/>
</dbReference>
<comment type="PTM">
    <text evidence="5">Phosphorylated by CheA. Phosphorylation of the N-terminal regulatory domain activates the methylesterase activity.</text>
</comment>
<reference evidence="10 11" key="3">
    <citation type="submission" date="2021-02" db="EMBL/GenBank/DDBJ databases">
        <authorList>
            <person name="Merkel A.Y."/>
        </authorList>
    </citation>
    <scope>NUCLEOTIDE SEQUENCE [LARGE SCALE GENOMIC DNA]</scope>
    <source>
        <strain evidence="10 11">T05b</strain>
    </source>
</reference>
<feature type="modified residue" description="4-aspartylphosphate" evidence="5 7">
    <location>
        <position position="56"/>
    </location>
</feature>
<keyword evidence="3 5" id="KW-0378">Hydrolase</keyword>
<proteinExistence type="inferred from homology"/>
<dbReference type="NCBIfam" id="NF009206">
    <property type="entry name" value="PRK12555.1"/>
    <property type="match status" value="1"/>
</dbReference>
<dbReference type="InterPro" id="IPR011006">
    <property type="entry name" value="CheY-like_superfamily"/>
</dbReference>
<dbReference type="EC" id="3.1.1.61" evidence="5"/>
<dbReference type="PIRSF" id="PIRSF000876">
    <property type="entry name" value="RR_chemtxs_CheB"/>
    <property type="match status" value="1"/>
</dbReference>
<dbReference type="Gene3D" id="3.40.50.180">
    <property type="entry name" value="Methylesterase CheB, C-terminal domain"/>
    <property type="match status" value="1"/>
</dbReference>
<evidence type="ECO:0000256" key="4">
    <source>
        <dbReference type="ARBA" id="ARBA00048267"/>
    </source>
</evidence>
<reference evidence="11" key="1">
    <citation type="submission" date="2021-02" db="EMBL/GenBank/DDBJ databases">
        <title>Sulfurospirillum tamanensis sp. nov.</title>
        <authorList>
            <person name="Merkel A.Y."/>
        </authorList>
    </citation>
    <scope>NUCLEOTIDE SEQUENCE [LARGE SCALE GENOMIC DNA]</scope>
    <source>
        <strain evidence="11">T05b</strain>
    </source>
</reference>
<dbReference type="PROSITE" id="PS50110">
    <property type="entry name" value="RESPONSE_REGULATORY"/>
    <property type="match status" value="1"/>
</dbReference>
<keyword evidence="2 5" id="KW-0145">Chemotaxis</keyword>
<dbReference type="Gene3D" id="3.40.50.2300">
    <property type="match status" value="1"/>
</dbReference>
<evidence type="ECO:0000256" key="7">
    <source>
        <dbReference type="PROSITE-ProRule" id="PRU00169"/>
    </source>
</evidence>
<dbReference type="InterPro" id="IPR008248">
    <property type="entry name" value="CheB-like"/>
</dbReference>
<name>A0ABS2WU64_9BACT</name>
<evidence type="ECO:0000256" key="6">
    <source>
        <dbReference type="PROSITE-ProRule" id="PRU00050"/>
    </source>
</evidence>
<comment type="caution">
    <text evidence="10">The sequence shown here is derived from an EMBL/GenBank/DDBJ whole genome shotgun (WGS) entry which is preliminary data.</text>
</comment>
<dbReference type="EMBL" id="JAFHKK010000027">
    <property type="protein sequence ID" value="MBN2965202.1"/>
    <property type="molecule type" value="Genomic_DNA"/>
</dbReference>
<evidence type="ECO:0000256" key="3">
    <source>
        <dbReference type="ARBA" id="ARBA00022801"/>
    </source>
</evidence>
<reference evidence="10 11" key="2">
    <citation type="submission" date="2021-02" db="EMBL/GenBank/DDBJ databases">
        <title>Sulfurospirillum tamanensis sp. nov.</title>
        <authorList>
            <person name="Frolova A."/>
            <person name="Merkel A."/>
            <person name="Slobodkin A."/>
        </authorList>
    </citation>
    <scope>NUCLEOTIDE SEQUENCE [LARGE SCALE GENOMIC DNA]</scope>
    <source>
        <strain evidence="10 11">T05b</strain>
    </source>
</reference>
<dbReference type="InterPro" id="IPR000673">
    <property type="entry name" value="Sig_transdc_resp-reg_Me-estase"/>
</dbReference>
<keyword evidence="11" id="KW-1185">Reference proteome</keyword>
<dbReference type="CDD" id="cd17541">
    <property type="entry name" value="REC_CheB-like"/>
    <property type="match status" value="1"/>
</dbReference>
<sequence>MMGLRVLVVDDSATARAVLTEILRQDSDIESVEAAPDAYVARDKIVKFRPDVICLDVEMPRMDGITFLRKIMQYMPTPVIMVSSLTTQGARTTLDALEAGAVDFIPKMHSNLYEGRSAIEEELLTKVKAAAKAKVRPKTTAPKPSERLEYKSFTTTQKLIAIGSSTGGTEALKEVLTKLPANSPGVLVTQHMPASFTGQFANRLNELCAMEVKEAQSGDTLGVGKVFIAPGDKHMVLRRSGARYYVEVGDGQKVSGHRPSVDVLFNSVAKVAGDNAIGVILTGMGSDGARGLLKMHETGAVTLGQDEASCVVYGMPKVAYELGAVDTQVPLEKMASKILSELSRMTT</sequence>
<dbReference type="SUPFAM" id="SSF52172">
    <property type="entry name" value="CheY-like"/>
    <property type="match status" value="1"/>
</dbReference>
<keyword evidence="1 5" id="KW-0963">Cytoplasm</keyword>
<feature type="active site" evidence="5 6">
    <location>
        <position position="165"/>
    </location>
</feature>
<evidence type="ECO:0000313" key="10">
    <source>
        <dbReference type="EMBL" id="MBN2965202.1"/>
    </source>
</evidence>
<dbReference type="NCBIfam" id="NF001965">
    <property type="entry name" value="PRK00742.1"/>
    <property type="match status" value="1"/>
</dbReference>
<comment type="catalytic activity">
    <reaction evidence="4 5">
        <text>[protein]-L-glutamate 5-O-methyl ester + H2O = L-glutamyl-[protein] + methanol + H(+)</text>
        <dbReference type="Rhea" id="RHEA:23236"/>
        <dbReference type="Rhea" id="RHEA-COMP:10208"/>
        <dbReference type="Rhea" id="RHEA-COMP:10311"/>
        <dbReference type="ChEBI" id="CHEBI:15377"/>
        <dbReference type="ChEBI" id="CHEBI:15378"/>
        <dbReference type="ChEBI" id="CHEBI:17790"/>
        <dbReference type="ChEBI" id="CHEBI:29973"/>
        <dbReference type="ChEBI" id="CHEBI:82795"/>
        <dbReference type="EC" id="3.1.1.61"/>
    </reaction>
</comment>
<dbReference type="PANTHER" id="PTHR42872">
    <property type="entry name" value="PROTEIN-GLUTAMATE METHYLESTERASE/PROTEIN-GLUTAMINE GLUTAMINASE"/>
    <property type="match status" value="1"/>
</dbReference>
<accession>A0ABS2WU64</accession>
<dbReference type="SMART" id="SM00448">
    <property type="entry name" value="REC"/>
    <property type="match status" value="1"/>
</dbReference>
<keyword evidence="5 7" id="KW-0597">Phosphoprotein</keyword>
<dbReference type="InterPro" id="IPR035909">
    <property type="entry name" value="CheB_C"/>
</dbReference>
<comment type="catalytic activity">
    <reaction evidence="5">
        <text>L-glutaminyl-[protein] + H2O = L-glutamyl-[protein] + NH4(+)</text>
        <dbReference type="Rhea" id="RHEA:16441"/>
        <dbReference type="Rhea" id="RHEA-COMP:10207"/>
        <dbReference type="Rhea" id="RHEA-COMP:10208"/>
        <dbReference type="ChEBI" id="CHEBI:15377"/>
        <dbReference type="ChEBI" id="CHEBI:28938"/>
        <dbReference type="ChEBI" id="CHEBI:29973"/>
        <dbReference type="ChEBI" id="CHEBI:30011"/>
        <dbReference type="EC" id="3.5.1.44"/>
    </reaction>
</comment>
<evidence type="ECO:0000256" key="2">
    <source>
        <dbReference type="ARBA" id="ARBA00022500"/>
    </source>
</evidence>
<dbReference type="PROSITE" id="PS50122">
    <property type="entry name" value="CHEB"/>
    <property type="match status" value="1"/>
</dbReference>
<evidence type="ECO:0000259" key="8">
    <source>
        <dbReference type="PROSITE" id="PS50110"/>
    </source>
</evidence>
<dbReference type="Proteomes" id="UP000703590">
    <property type="component" value="Unassembled WGS sequence"/>
</dbReference>
<feature type="active site" evidence="5 6">
    <location>
        <position position="287"/>
    </location>
</feature>
<comment type="subcellular location">
    <subcellularLocation>
        <location evidence="5">Cytoplasm</location>
    </subcellularLocation>
</comment>
<comment type="similarity">
    <text evidence="5">Belongs to the CheB family.</text>
</comment>
<evidence type="ECO:0000256" key="5">
    <source>
        <dbReference type="HAMAP-Rule" id="MF_00099"/>
    </source>
</evidence>
<feature type="domain" description="CheB-type methylesterase" evidence="9">
    <location>
        <begin position="153"/>
        <end position="345"/>
    </location>
</feature>
<gene>
    <name evidence="5" type="primary">cheB</name>
    <name evidence="10" type="ORF">JWV37_10450</name>
</gene>
<dbReference type="InterPro" id="IPR001789">
    <property type="entry name" value="Sig_transdc_resp-reg_receiver"/>
</dbReference>
<feature type="domain" description="Response regulatory" evidence="8">
    <location>
        <begin position="5"/>
        <end position="122"/>
    </location>
</feature>
<comment type="function">
    <text evidence="5">Involved in chemotaxis. Part of a chemotaxis signal transduction system that modulates chemotaxis in response to various stimuli. Catalyzes the demethylation of specific methylglutamate residues introduced into the chemoreceptors (methyl-accepting chemotaxis proteins or MCP) by CheR. Also mediates the irreversible deamidation of specific glutamine residues to glutamic acid.</text>
</comment>
<protein>
    <recommendedName>
        <fullName evidence="5">Protein-glutamate methylesterase/protein-glutamine glutaminase</fullName>
        <ecNumber evidence="5">3.1.1.61</ecNumber>
        <ecNumber evidence="5">3.5.1.44</ecNumber>
    </recommendedName>
</protein>
<dbReference type="EC" id="3.5.1.44" evidence="5"/>
<dbReference type="PANTHER" id="PTHR42872:SF6">
    <property type="entry name" value="PROTEIN-GLUTAMATE METHYLESTERASE_PROTEIN-GLUTAMINE GLUTAMINASE"/>
    <property type="match status" value="1"/>
</dbReference>
<evidence type="ECO:0000259" key="9">
    <source>
        <dbReference type="PROSITE" id="PS50122"/>
    </source>
</evidence>
<dbReference type="SUPFAM" id="SSF52738">
    <property type="entry name" value="Methylesterase CheB, C-terminal domain"/>
    <property type="match status" value="1"/>
</dbReference>
<evidence type="ECO:0000256" key="1">
    <source>
        <dbReference type="ARBA" id="ARBA00022490"/>
    </source>
</evidence>
<dbReference type="Pfam" id="PF00072">
    <property type="entry name" value="Response_reg"/>
    <property type="match status" value="1"/>
</dbReference>
<comment type="domain">
    <text evidence="5">Contains a C-terminal catalytic domain, and an N-terminal region which modulates catalytic activity.</text>
</comment>
<organism evidence="10 11">
    <name type="scientific">Sulfurospirillum tamanense</name>
    <dbReference type="NCBI Taxonomy" id="2813362"/>
    <lineage>
        <taxon>Bacteria</taxon>
        <taxon>Pseudomonadati</taxon>
        <taxon>Campylobacterota</taxon>
        <taxon>Epsilonproteobacteria</taxon>
        <taxon>Campylobacterales</taxon>
        <taxon>Sulfurospirillaceae</taxon>
        <taxon>Sulfurospirillum</taxon>
    </lineage>
</organism>
<dbReference type="CDD" id="cd16432">
    <property type="entry name" value="CheB_Rec"/>
    <property type="match status" value="1"/>
</dbReference>